<dbReference type="GO" id="GO:0008270">
    <property type="term" value="F:zinc ion binding"/>
    <property type="evidence" value="ECO:0007669"/>
    <property type="project" value="UniProtKB-UniRule"/>
</dbReference>
<keyword evidence="1" id="KW-0805">Transcription regulation</keyword>
<dbReference type="eggNOG" id="ENOG5032SI2">
    <property type="taxonomic scope" value="Bacteria"/>
</dbReference>
<evidence type="ECO:0000313" key="3">
    <source>
        <dbReference type="Proteomes" id="UP000027986"/>
    </source>
</evidence>
<dbReference type="InterPro" id="IPR038638">
    <property type="entry name" value="RbpA_sf"/>
</dbReference>
<dbReference type="AlphaFoldDB" id="A0A075JEU5"/>
<dbReference type="GO" id="GO:0045893">
    <property type="term" value="P:positive regulation of DNA-templated transcription"/>
    <property type="evidence" value="ECO:0007669"/>
    <property type="project" value="UniProtKB-UniRule"/>
</dbReference>
<dbReference type="InterPro" id="IPR025182">
    <property type="entry name" value="RNApol-bd_RbpA"/>
</dbReference>
<proteinExistence type="inferred from homology"/>
<dbReference type="Gene3D" id="2.20.28.270">
    <property type="entry name" value="RNA polymerase-binding protein A"/>
    <property type="match status" value="1"/>
</dbReference>
<keyword evidence="1" id="KW-0804">Transcription</keyword>
<organism evidence="2 3">
    <name type="scientific">Dermacoccus nishinomiyaensis</name>
    <dbReference type="NCBI Taxonomy" id="1274"/>
    <lineage>
        <taxon>Bacteria</taxon>
        <taxon>Bacillati</taxon>
        <taxon>Actinomycetota</taxon>
        <taxon>Actinomycetes</taxon>
        <taxon>Micrococcales</taxon>
        <taxon>Dermacoccaceae</taxon>
        <taxon>Dermacoccus</taxon>
    </lineage>
</organism>
<dbReference type="STRING" id="1274.HX89_07300"/>
<gene>
    <name evidence="1" type="primary">rbpA</name>
    <name evidence="2" type="ORF">HX89_07300</name>
</gene>
<dbReference type="EMBL" id="CP008889">
    <property type="protein sequence ID" value="AIF40776.1"/>
    <property type="molecule type" value="Genomic_DNA"/>
</dbReference>
<feature type="binding site" evidence="1">
    <location>
        <position position="38"/>
    </location>
    <ligand>
        <name>Zn(2+)</name>
        <dbReference type="ChEBI" id="CHEBI:29105"/>
    </ligand>
</feature>
<comment type="function">
    <text evidence="1">Binds to RNA polymerase (RNAP), stimulating transcription from principal, but not alternative sigma factor promoters.</text>
</comment>
<evidence type="ECO:0000313" key="2">
    <source>
        <dbReference type="EMBL" id="AIF40776.1"/>
    </source>
</evidence>
<protein>
    <recommendedName>
        <fullName evidence="1">RNA polymerase-binding protein RbpA</fullName>
    </recommendedName>
</protein>
<keyword evidence="3" id="KW-1185">Reference proteome</keyword>
<comment type="cofactor">
    <cofactor evidence="1">
        <name>Zn(2+)</name>
        <dbReference type="ChEBI" id="CHEBI:29105"/>
    </cofactor>
    <text evidence="1">Bind 1 Zn(2+) per subunit.</text>
</comment>
<sequence>MAERSLRGTNLSTLSLETDEGIAFSERQMVSYKCAQGHVIELPFSVEADVPALWECRCGLEALLVDGPEPDRKPTKPARTHWDMLLERRSVEELEELLDERLTLLRESRGEKPKRKRAAASK</sequence>
<reference evidence="2 3" key="1">
    <citation type="submission" date="2014-07" db="EMBL/GenBank/DDBJ databases">
        <title>Genome Sequencing of Dermacoccus nishinomiyaensis.</title>
        <authorList>
            <person name="Hong K.W."/>
            <person name="Chan K.G."/>
        </authorList>
    </citation>
    <scope>NUCLEOTIDE SEQUENCE [LARGE SCALE GENOMIC DNA]</scope>
    <source>
        <strain evidence="2 3">M25</strain>
    </source>
</reference>
<accession>A0A075JEU5</accession>
<name>A0A075JEU5_9MICO</name>
<feature type="binding site" evidence="1">
    <location>
        <position position="34"/>
    </location>
    <ligand>
        <name>Zn(2+)</name>
        <dbReference type="ChEBI" id="CHEBI:29105"/>
    </ligand>
</feature>
<dbReference type="HOGENOM" id="CLU_134276_0_0_11"/>
<dbReference type="Proteomes" id="UP000027986">
    <property type="component" value="Chromosome"/>
</dbReference>
<keyword evidence="1" id="KW-0479">Metal-binding</keyword>
<feature type="binding site" evidence="1">
    <location>
        <position position="58"/>
    </location>
    <ligand>
        <name>Zn(2+)</name>
        <dbReference type="ChEBI" id="CHEBI:29105"/>
    </ligand>
</feature>
<keyword evidence="1" id="KW-0862">Zinc</keyword>
<dbReference type="GeneID" id="41840959"/>
<dbReference type="KEGG" id="dni:HX89_07300"/>
<dbReference type="GO" id="GO:0001000">
    <property type="term" value="F:bacterial-type RNA polymerase core enzyme binding"/>
    <property type="evidence" value="ECO:0007669"/>
    <property type="project" value="UniProtKB-UniRule"/>
</dbReference>
<comment type="subunit">
    <text evidence="1">Forms a complex with the RNAP catalytic core and with free principal sigma factors.</text>
</comment>
<dbReference type="Pfam" id="PF13397">
    <property type="entry name" value="RbpA"/>
    <property type="match status" value="1"/>
</dbReference>
<dbReference type="OrthoDB" id="3618415at2"/>
<feature type="binding site" evidence="1">
    <location>
        <position position="56"/>
    </location>
    <ligand>
        <name>Zn(2+)</name>
        <dbReference type="ChEBI" id="CHEBI:29105"/>
    </ligand>
</feature>
<dbReference type="HAMAP" id="MF_01483">
    <property type="entry name" value="RbpA"/>
    <property type="match status" value="1"/>
</dbReference>
<comment type="similarity">
    <text evidence="1">Belongs to the RNA polymerase-binding protein RbpA family.</text>
</comment>
<evidence type="ECO:0000256" key="1">
    <source>
        <dbReference type="HAMAP-Rule" id="MF_01483"/>
    </source>
</evidence>
<dbReference type="RefSeq" id="WP_006947299.1">
    <property type="nucleotide sequence ID" value="NZ_CAKZHM010000104.1"/>
</dbReference>